<dbReference type="EMBL" id="PRFC01000130">
    <property type="protein sequence ID" value="PWV05519.1"/>
    <property type="molecule type" value="Genomic_DNA"/>
</dbReference>
<feature type="region of interest" description="Disordered" evidence="1">
    <location>
        <begin position="98"/>
        <end position="123"/>
    </location>
</feature>
<dbReference type="AlphaFoldDB" id="A0A2V2WD27"/>
<name>A0A2V2WD27_TRYCR</name>
<feature type="compositionally biased region" description="Polar residues" evidence="1">
    <location>
        <begin position="109"/>
        <end position="123"/>
    </location>
</feature>
<reference evidence="2 3" key="1">
    <citation type="journal article" date="2018" name="Microb. Genom.">
        <title>Expanding an expanded genome: long-read sequencing of Trypanosoma cruzi.</title>
        <authorList>
            <person name="Berna L."/>
            <person name="Rodriguez M."/>
            <person name="Chiribao M.L."/>
            <person name="Parodi-Talice A."/>
            <person name="Pita S."/>
            <person name="Rijo G."/>
            <person name="Alvarez-Valin F."/>
            <person name="Robello C."/>
        </authorList>
    </citation>
    <scope>NUCLEOTIDE SEQUENCE [LARGE SCALE GENOMIC DNA]</scope>
    <source>
        <strain evidence="2 3">TCC</strain>
    </source>
</reference>
<proteinExistence type="predicted"/>
<dbReference type="Proteomes" id="UP000246078">
    <property type="component" value="Unassembled WGS sequence"/>
</dbReference>
<sequence length="153" mass="16919">MKRRTESGTKLGCPVSRVGGQKKLIITDVPQWGLGGKRFPLKHIHRGTTDEPTQRTRKVILVLRDAAANADVHRARLHHGEELLVKKPLCLLRPGRMLTTKSDSRNTRSRSASPCTRRTPYSSTSFVGADRFTPVTSIPKALRSLALACPMSP</sequence>
<dbReference type="VEuPathDB" id="TriTrypDB:C3747_130g89"/>
<protein>
    <submittedName>
        <fullName evidence="2">Uncharacterized protein</fullName>
    </submittedName>
</protein>
<evidence type="ECO:0000313" key="3">
    <source>
        <dbReference type="Proteomes" id="UP000246078"/>
    </source>
</evidence>
<evidence type="ECO:0000256" key="1">
    <source>
        <dbReference type="SAM" id="MobiDB-lite"/>
    </source>
</evidence>
<comment type="caution">
    <text evidence="2">The sequence shown here is derived from an EMBL/GenBank/DDBJ whole genome shotgun (WGS) entry which is preliminary data.</text>
</comment>
<gene>
    <name evidence="2" type="ORF">C3747_130g89</name>
</gene>
<accession>A0A2V2WD27</accession>
<organism evidence="2 3">
    <name type="scientific">Trypanosoma cruzi</name>
    <dbReference type="NCBI Taxonomy" id="5693"/>
    <lineage>
        <taxon>Eukaryota</taxon>
        <taxon>Discoba</taxon>
        <taxon>Euglenozoa</taxon>
        <taxon>Kinetoplastea</taxon>
        <taxon>Metakinetoplastina</taxon>
        <taxon>Trypanosomatida</taxon>
        <taxon>Trypanosomatidae</taxon>
        <taxon>Trypanosoma</taxon>
        <taxon>Schizotrypanum</taxon>
    </lineage>
</organism>
<evidence type="ECO:0000313" key="2">
    <source>
        <dbReference type="EMBL" id="PWV05519.1"/>
    </source>
</evidence>